<dbReference type="Proteomes" id="UP001291623">
    <property type="component" value="Unassembled WGS sequence"/>
</dbReference>
<dbReference type="EMBL" id="JAVYJV010000014">
    <property type="protein sequence ID" value="KAK4354356.1"/>
    <property type="molecule type" value="Genomic_DNA"/>
</dbReference>
<organism evidence="1 2">
    <name type="scientific">Anisodus tanguticus</name>
    <dbReference type="NCBI Taxonomy" id="243964"/>
    <lineage>
        <taxon>Eukaryota</taxon>
        <taxon>Viridiplantae</taxon>
        <taxon>Streptophyta</taxon>
        <taxon>Embryophyta</taxon>
        <taxon>Tracheophyta</taxon>
        <taxon>Spermatophyta</taxon>
        <taxon>Magnoliopsida</taxon>
        <taxon>eudicotyledons</taxon>
        <taxon>Gunneridae</taxon>
        <taxon>Pentapetalae</taxon>
        <taxon>asterids</taxon>
        <taxon>lamiids</taxon>
        <taxon>Solanales</taxon>
        <taxon>Solanaceae</taxon>
        <taxon>Solanoideae</taxon>
        <taxon>Hyoscyameae</taxon>
        <taxon>Anisodus</taxon>
    </lineage>
</organism>
<name>A0AAE1V8F0_9SOLA</name>
<comment type="caution">
    <text evidence="1">The sequence shown here is derived from an EMBL/GenBank/DDBJ whole genome shotgun (WGS) entry which is preliminary data.</text>
</comment>
<keyword evidence="2" id="KW-1185">Reference proteome</keyword>
<proteinExistence type="predicted"/>
<evidence type="ECO:0000313" key="1">
    <source>
        <dbReference type="EMBL" id="KAK4354356.1"/>
    </source>
</evidence>
<dbReference type="AlphaFoldDB" id="A0AAE1V8F0"/>
<evidence type="ECO:0000313" key="2">
    <source>
        <dbReference type="Proteomes" id="UP001291623"/>
    </source>
</evidence>
<sequence length="404" mass="46512">MEELLLVPLHVISADRLTKILPSPTHNTGTAALERVYKAAPQRHNANTFVEIERFLPLQRRSSMVERRCASVFSETERFLQMQCCDSMVERRSANTFAEAERLLPQWRRGPHLEPPPPKYWLSGRDIIMSNHLGRNLVALRIGAPTAKILAKWEGHNYEKPVRIMRPKFIYVVLDKMSLVLRNYVPMYNLVEDNYYNRGDNINQKITAYVLGGKSKFRKSQSRNQLAGECDERGLVLRFEQSHDESHNETLRYSRCISYNIVTSSFLREFNVAVSTTTFPLDRHNLIIFKPSTEDHNREETTTGSFKRTEIATKKNQETIARPSMTNAILKPRRGSIIAVRPPPQGTNQVLQPKRRASIATLRPEFSMSNFNNSAARPRNDCFVADISSGKYSFAGEITYWYEQ</sequence>
<gene>
    <name evidence="1" type="ORF">RND71_026550</name>
</gene>
<reference evidence="1" key="1">
    <citation type="submission" date="2023-12" db="EMBL/GenBank/DDBJ databases">
        <title>Genome assembly of Anisodus tanguticus.</title>
        <authorList>
            <person name="Wang Y.-J."/>
        </authorList>
    </citation>
    <scope>NUCLEOTIDE SEQUENCE</scope>
    <source>
        <strain evidence="1">KB-2021</strain>
        <tissue evidence="1">Leaf</tissue>
    </source>
</reference>
<protein>
    <submittedName>
        <fullName evidence="1">Uncharacterized protein</fullName>
    </submittedName>
</protein>
<accession>A0AAE1V8F0</accession>